<feature type="compositionally biased region" description="Basic and acidic residues" evidence="1">
    <location>
        <begin position="559"/>
        <end position="570"/>
    </location>
</feature>
<feature type="region of interest" description="Disordered" evidence="1">
    <location>
        <begin position="1043"/>
        <end position="1067"/>
    </location>
</feature>
<organism evidence="2 3">
    <name type="scientific">Dryococelus australis</name>
    <dbReference type="NCBI Taxonomy" id="614101"/>
    <lineage>
        <taxon>Eukaryota</taxon>
        <taxon>Metazoa</taxon>
        <taxon>Ecdysozoa</taxon>
        <taxon>Arthropoda</taxon>
        <taxon>Hexapoda</taxon>
        <taxon>Insecta</taxon>
        <taxon>Pterygota</taxon>
        <taxon>Neoptera</taxon>
        <taxon>Polyneoptera</taxon>
        <taxon>Phasmatodea</taxon>
        <taxon>Verophasmatodea</taxon>
        <taxon>Anareolatae</taxon>
        <taxon>Phasmatidae</taxon>
        <taxon>Eurycanthinae</taxon>
        <taxon>Dryococelus</taxon>
    </lineage>
</organism>
<evidence type="ECO:0000313" key="2">
    <source>
        <dbReference type="EMBL" id="KAJ8891801.1"/>
    </source>
</evidence>
<gene>
    <name evidence="2" type="ORF">PR048_004355</name>
</gene>
<protein>
    <submittedName>
        <fullName evidence="2">Uncharacterized protein</fullName>
    </submittedName>
</protein>
<keyword evidence="3" id="KW-1185">Reference proteome</keyword>
<feature type="region of interest" description="Disordered" evidence="1">
    <location>
        <begin position="445"/>
        <end position="483"/>
    </location>
</feature>
<sequence length="1165" mass="130788">MASMMSPDGLDDEFRWAAHGETNLVCTVKRYDGNTARLARRSDEALGVRVSVARIASSLPDFGHAATSFLQNEGEKYSENFSSGQRVVPPYCSEWKDVNVCAPGNIIVGRDRKKKLATILMICTGIDQECKCKTTWDTPLPLRTHGRNQTHDLHDLGNAYETFYIGKMTNGATVAERSTRPPRRTGFNPRPGRKWELCRTMPLVGGFSRESPVSPAPLFRRCSIFTSITLNDSRDLAGDWESVLRHVHESSIRLSYIVMDTQNHMLYTHIYITSVVRGVGNLIREERVDENLEREREREDKGEKETKATAGRARYDLATGRMSKPITSDPQVGFNYAEYWDYCSLERTKNFTILRRDEFSERLLLLSIVVCEIFTLLRSRLPLIASLSSKTRSLRSHNPPNSELSARWSVAQFGTSPAPQLSEVGEDIWAARNIEILRADDGRSEVSTGAALEHKDGRNGRSPRKPRRSATSSGTIPTCGKPRGYLAANGTRFALVGGDPAERSKGDELIILTKITPEIQSAQGRERRSSDSAAGRLCNSPRIPRVIAHLVLTDFFDRSGRTGGKEDIQRSKHPARLPPRRTGFNPRPGNSPLLRRCSILTSITLIGSQDLAVESRPYPFPRERRRAMSESGGLQKMQLHRENIIATKPVRLVILRSLQPGRCLRASSIRGQFWRQHTIPVFHERLFPYKPDVANSFSRRLKLPLSSHFPAAAVLAHFLSVALPYGSWFHIKKKLHLLTCYILPPMCTSAHFASHGQHARSSVVNLSFWFGFCFYLLCAPQPSSRHFLSSHRVKMARFKSSTFTFTSYVFGSTFPDYRTQPCLLVHVDFLMCGYTQPLREFSLLVELCSSSPVTREVCAKSPPFLCCFGWPSQAVEMKDEGDPRLPRAPCTGKSIVRMASPLERYVRRAGWQMFASATAVAATTARGSFKPPFSLSRVINNLHSAVPESLTEDRNQPLGSLTLFRLYHLSLSLSLSLLLLLLPTHSLSHAGNKKQFLQSLPFISVVVTRLLVVRNSVKTDYATYKANWKLPFFKMGLTTAGMQGRGKREIPEKNPPTSSIDRHDSHLRLNPVRPGEGEQRQYWFEITSSVVGATVAERFAHSPPTKANRAQTPSGSLDFSQVGFVPDDAVGRRVFSGISRFPRVFISVPLHIHFNQPHQLSRPRC</sequence>
<reference evidence="2 3" key="1">
    <citation type="submission" date="2023-02" db="EMBL/GenBank/DDBJ databases">
        <title>LHISI_Scaffold_Assembly.</title>
        <authorList>
            <person name="Stuart O.P."/>
            <person name="Cleave R."/>
            <person name="Magrath M.J.L."/>
            <person name="Mikheyev A.S."/>
        </authorList>
    </citation>
    <scope>NUCLEOTIDE SEQUENCE [LARGE SCALE GENOMIC DNA]</scope>
    <source>
        <strain evidence="2">Daus_M_001</strain>
        <tissue evidence="2">Leg muscle</tissue>
    </source>
</reference>
<proteinExistence type="predicted"/>
<feature type="region of interest" description="Disordered" evidence="1">
    <location>
        <begin position="559"/>
        <end position="589"/>
    </location>
</feature>
<dbReference type="Proteomes" id="UP001159363">
    <property type="component" value="Chromosome 2"/>
</dbReference>
<feature type="compositionally biased region" description="Basic and acidic residues" evidence="1">
    <location>
        <begin position="290"/>
        <end position="307"/>
    </location>
</feature>
<evidence type="ECO:0000256" key="1">
    <source>
        <dbReference type="SAM" id="MobiDB-lite"/>
    </source>
</evidence>
<evidence type="ECO:0000313" key="3">
    <source>
        <dbReference type="Proteomes" id="UP001159363"/>
    </source>
</evidence>
<accession>A0ABQ9I618</accession>
<dbReference type="EMBL" id="JARBHB010000002">
    <property type="protein sequence ID" value="KAJ8891801.1"/>
    <property type="molecule type" value="Genomic_DNA"/>
</dbReference>
<feature type="region of interest" description="Disordered" evidence="1">
    <location>
        <begin position="290"/>
        <end position="309"/>
    </location>
</feature>
<comment type="caution">
    <text evidence="2">The sequence shown here is derived from an EMBL/GenBank/DDBJ whole genome shotgun (WGS) entry which is preliminary data.</text>
</comment>
<name>A0ABQ9I618_9NEOP</name>